<sequence>MSQKFSAKELERARQIANAVRNTRSDMELIEGAGGGPSIITVTILLIVGIAAVAGASWWWLSKPDPANHLVFTPPQAEVAQPPLAPPSRQPTNQSSTKKVTAPSPRSTAKKEFNPYVTRTLPTKPQPKARPASGSYQSSVSLESHRQSAADYAESFFLHDYVLGSAEKVVRNVTVFPRQTERMVGWSQIRSTGNVEIEYYNRNTRAYGTTRRGYEAITTESDGDLRVVEFAPKTAEYK</sequence>
<reference evidence="3 4" key="1">
    <citation type="submission" date="2023-12" db="EMBL/GenBank/DDBJ databases">
        <title>Description of an unclassified Opitutus bacterium of Verrucomicrobiota.</title>
        <authorList>
            <person name="Zhang D.-F."/>
        </authorList>
    </citation>
    <scope>NUCLEOTIDE SEQUENCE [LARGE SCALE GENOMIC DNA]</scope>
    <source>
        <strain evidence="3 4">WL0086</strain>
    </source>
</reference>
<organism evidence="3 4">
    <name type="scientific">Actomonas aquatica</name>
    <dbReference type="NCBI Taxonomy" id="2866162"/>
    <lineage>
        <taxon>Bacteria</taxon>
        <taxon>Pseudomonadati</taxon>
        <taxon>Verrucomicrobiota</taxon>
        <taxon>Opitutia</taxon>
        <taxon>Opitutales</taxon>
        <taxon>Opitutaceae</taxon>
        <taxon>Actomonas</taxon>
    </lineage>
</organism>
<feature type="transmembrane region" description="Helical" evidence="2">
    <location>
        <begin position="39"/>
        <end position="61"/>
    </location>
</feature>
<protein>
    <submittedName>
        <fullName evidence="3">Uncharacterized protein</fullName>
    </submittedName>
</protein>
<feature type="compositionally biased region" description="Polar residues" evidence="1">
    <location>
        <begin position="90"/>
        <end position="107"/>
    </location>
</feature>
<evidence type="ECO:0000313" key="4">
    <source>
        <dbReference type="Proteomes" id="UP000738431"/>
    </source>
</evidence>
<keyword evidence="2" id="KW-0812">Transmembrane</keyword>
<accession>A0ABZ1CAT2</accession>
<proteinExistence type="predicted"/>
<feature type="region of interest" description="Disordered" evidence="1">
    <location>
        <begin position="78"/>
        <end position="141"/>
    </location>
</feature>
<name>A0ABZ1CAT2_9BACT</name>
<evidence type="ECO:0000313" key="3">
    <source>
        <dbReference type="EMBL" id="WRQ88417.1"/>
    </source>
</evidence>
<keyword evidence="2" id="KW-0472">Membrane</keyword>
<keyword evidence="2" id="KW-1133">Transmembrane helix</keyword>
<evidence type="ECO:0000256" key="2">
    <source>
        <dbReference type="SAM" id="Phobius"/>
    </source>
</evidence>
<gene>
    <name evidence="3" type="ORF">K1X11_003310</name>
</gene>
<dbReference type="RefSeq" id="WP_221032531.1">
    <property type="nucleotide sequence ID" value="NZ_CP139781.1"/>
</dbReference>
<dbReference type="Proteomes" id="UP000738431">
    <property type="component" value="Chromosome"/>
</dbReference>
<evidence type="ECO:0000256" key="1">
    <source>
        <dbReference type="SAM" id="MobiDB-lite"/>
    </source>
</evidence>
<dbReference type="EMBL" id="CP139781">
    <property type="protein sequence ID" value="WRQ88417.1"/>
    <property type="molecule type" value="Genomic_DNA"/>
</dbReference>
<keyword evidence="4" id="KW-1185">Reference proteome</keyword>